<sequence>MTTGFISFVLAAVFASVPAAAMAEWQAVEEVRPYSISGKTGAELYESIGARGPEVGNGRVIAHTTFKLTWTRKYEPQGNACVITTNRPKLIITYTLPKPSAELPAAVKSSWDAFISGVQTHERVHGETIKDMVKEIEAMSIGLTVADDPDCKKIRVELTRRLGEISQRQRQLGRDFDKVEMGDGGNIQQLILKLVNGP</sequence>
<accession>A0A3S0QRT3</accession>
<dbReference type="Proteomes" id="UP000278823">
    <property type="component" value="Unassembled WGS sequence"/>
</dbReference>
<proteinExistence type="predicted"/>
<dbReference type="Pfam" id="PF06037">
    <property type="entry name" value="DUF922"/>
    <property type="match status" value="1"/>
</dbReference>
<dbReference type="EMBL" id="RJTH01000012">
    <property type="protein sequence ID" value="RUM21459.1"/>
    <property type="molecule type" value="Genomic_DNA"/>
</dbReference>
<gene>
    <name evidence="2" type="ORF">EFQ99_27020</name>
</gene>
<organism evidence="2 3">
    <name type="scientific">Rhizobium vallis</name>
    <dbReference type="NCBI Taxonomy" id="634290"/>
    <lineage>
        <taxon>Bacteria</taxon>
        <taxon>Pseudomonadati</taxon>
        <taxon>Pseudomonadota</taxon>
        <taxon>Alphaproteobacteria</taxon>
        <taxon>Hyphomicrobiales</taxon>
        <taxon>Rhizobiaceae</taxon>
        <taxon>Rhizobium/Agrobacterium group</taxon>
        <taxon>Rhizobium</taxon>
    </lineage>
</organism>
<name>A0A3S0QRT3_9HYPH</name>
<feature type="signal peptide" evidence="1">
    <location>
        <begin position="1"/>
        <end position="21"/>
    </location>
</feature>
<dbReference type="OrthoDB" id="7906163at2"/>
<evidence type="ECO:0000256" key="1">
    <source>
        <dbReference type="SAM" id="SignalP"/>
    </source>
</evidence>
<evidence type="ECO:0000313" key="2">
    <source>
        <dbReference type="EMBL" id="RUM21459.1"/>
    </source>
</evidence>
<keyword evidence="1" id="KW-0732">Signal</keyword>
<reference evidence="3" key="1">
    <citation type="submission" date="2018-11" db="EMBL/GenBank/DDBJ databases">
        <title>Rhizobium chutanense sp. nov., isolated from root nodules of Phaseolus vulgaris in China.</title>
        <authorList>
            <person name="Huo Y."/>
        </authorList>
    </citation>
    <scope>NUCLEOTIDE SEQUENCE [LARGE SCALE GENOMIC DNA]</scope>
    <source>
        <strain evidence="3">CCBAU 65647</strain>
    </source>
</reference>
<dbReference type="InterPro" id="IPR010321">
    <property type="entry name" value="DUF922"/>
</dbReference>
<dbReference type="RefSeq" id="WP_126924266.1">
    <property type="nucleotide sequence ID" value="NZ_ML133696.1"/>
</dbReference>
<keyword evidence="3" id="KW-1185">Reference proteome</keyword>
<feature type="chain" id="PRO_5018660409" evidence="1">
    <location>
        <begin position="22"/>
        <end position="198"/>
    </location>
</feature>
<evidence type="ECO:0000313" key="3">
    <source>
        <dbReference type="Proteomes" id="UP000278823"/>
    </source>
</evidence>
<comment type="caution">
    <text evidence="2">The sequence shown here is derived from an EMBL/GenBank/DDBJ whole genome shotgun (WGS) entry which is preliminary data.</text>
</comment>
<protein>
    <submittedName>
        <fullName evidence="2">DUF922 domain-containing protein</fullName>
    </submittedName>
</protein>
<dbReference type="AlphaFoldDB" id="A0A3S0QRT3"/>
<dbReference type="PIRSF" id="PIRSF010521">
    <property type="entry name" value="DUF922_bac"/>
    <property type="match status" value="1"/>
</dbReference>